<evidence type="ECO:0000313" key="1">
    <source>
        <dbReference type="EMBL" id="KAK7286746.1"/>
    </source>
</evidence>
<dbReference type="AlphaFoldDB" id="A0AAN9P6Q8"/>
<dbReference type="EMBL" id="JAYKXN010000005">
    <property type="protein sequence ID" value="KAK7286746.1"/>
    <property type="molecule type" value="Genomic_DNA"/>
</dbReference>
<organism evidence="1 2">
    <name type="scientific">Clitoria ternatea</name>
    <name type="common">Butterfly pea</name>
    <dbReference type="NCBI Taxonomy" id="43366"/>
    <lineage>
        <taxon>Eukaryota</taxon>
        <taxon>Viridiplantae</taxon>
        <taxon>Streptophyta</taxon>
        <taxon>Embryophyta</taxon>
        <taxon>Tracheophyta</taxon>
        <taxon>Spermatophyta</taxon>
        <taxon>Magnoliopsida</taxon>
        <taxon>eudicotyledons</taxon>
        <taxon>Gunneridae</taxon>
        <taxon>Pentapetalae</taxon>
        <taxon>rosids</taxon>
        <taxon>fabids</taxon>
        <taxon>Fabales</taxon>
        <taxon>Fabaceae</taxon>
        <taxon>Papilionoideae</taxon>
        <taxon>50 kb inversion clade</taxon>
        <taxon>NPAAA clade</taxon>
        <taxon>indigoferoid/millettioid clade</taxon>
        <taxon>Phaseoleae</taxon>
        <taxon>Clitoria</taxon>
    </lineage>
</organism>
<sequence>MESLTTPIANNTAIKQVPLSIMKSKSIGYIYLCGYEGFARDIFPSVIWSWMSPLVNPLSCIHSSGDISPSLVSMDVHMFNLSDLAPMLYILSKFRSFLVQCDTEIQLSKELRTLINGLHAANFSDLAITSYTSQIPKHSLRCELIGMGSYQDVFNTLNKSILEVPSLCLYILTVLFI</sequence>
<evidence type="ECO:0000313" key="2">
    <source>
        <dbReference type="Proteomes" id="UP001359559"/>
    </source>
</evidence>
<name>A0AAN9P6Q8_CLITE</name>
<gene>
    <name evidence="1" type="ORF">RJT34_21964</name>
</gene>
<dbReference type="Proteomes" id="UP001359559">
    <property type="component" value="Unassembled WGS sequence"/>
</dbReference>
<protein>
    <submittedName>
        <fullName evidence="1">Uncharacterized protein</fullName>
    </submittedName>
</protein>
<proteinExistence type="predicted"/>
<accession>A0AAN9P6Q8</accession>
<reference evidence="1 2" key="1">
    <citation type="submission" date="2024-01" db="EMBL/GenBank/DDBJ databases">
        <title>The genomes of 5 underutilized Papilionoideae crops provide insights into root nodulation and disease resistance.</title>
        <authorList>
            <person name="Yuan L."/>
        </authorList>
    </citation>
    <scope>NUCLEOTIDE SEQUENCE [LARGE SCALE GENOMIC DNA]</scope>
    <source>
        <strain evidence="1">LY-2023</strain>
        <tissue evidence="1">Leaf</tissue>
    </source>
</reference>
<keyword evidence="2" id="KW-1185">Reference proteome</keyword>
<comment type="caution">
    <text evidence="1">The sequence shown here is derived from an EMBL/GenBank/DDBJ whole genome shotgun (WGS) entry which is preliminary data.</text>
</comment>